<dbReference type="NCBIfam" id="NF003818">
    <property type="entry name" value="PRK05409.1"/>
    <property type="match status" value="1"/>
</dbReference>
<protein>
    <recommendedName>
        <fullName evidence="1">UPF0276 protein DFO61_2228</fullName>
    </recommendedName>
</protein>
<dbReference type="PANTHER" id="PTHR42194:SF1">
    <property type="entry name" value="UPF0276 PROTEIN HI_1600"/>
    <property type="match status" value="1"/>
</dbReference>
<proteinExistence type="inferred from homology"/>
<dbReference type="AlphaFoldDB" id="A0A397N2G1"/>
<comment type="caution">
    <text evidence="2">The sequence shown here is derived from an EMBL/GenBank/DDBJ whole genome shotgun (WGS) entry which is preliminary data.</text>
</comment>
<dbReference type="PANTHER" id="PTHR42194">
    <property type="entry name" value="UPF0276 PROTEIN HI_1600"/>
    <property type="match status" value="1"/>
</dbReference>
<accession>A0A397N2G1</accession>
<dbReference type="EMBL" id="QXDA01000003">
    <property type="protein sequence ID" value="RIA31506.1"/>
    <property type="molecule type" value="Genomic_DNA"/>
</dbReference>
<evidence type="ECO:0000256" key="1">
    <source>
        <dbReference type="HAMAP-Rule" id="MF_00697"/>
    </source>
</evidence>
<evidence type="ECO:0000313" key="3">
    <source>
        <dbReference type="Proteomes" id="UP000265836"/>
    </source>
</evidence>
<dbReference type="SUPFAM" id="SSF51658">
    <property type="entry name" value="Xylose isomerase-like"/>
    <property type="match status" value="1"/>
</dbReference>
<name>A0A397N2G1_ECTOL</name>
<organism evidence="2 3">
    <name type="scientific">Ectopseudomonas oleovorans</name>
    <name type="common">Pseudomonas oleovorans</name>
    <dbReference type="NCBI Taxonomy" id="301"/>
    <lineage>
        <taxon>Bacteria</taxon>
        <taxon>Pseudomonadati</taxon>
        <taxon>Pseudomonadota</taxon>
        <taxon>Gammaproteobacteria</taxon>
        <taxon>Pseudomonadales</taxon>
        <taxon>Pseudomonadaceae</taxon>
        <taxon>Ectopseudomonas</taxon>
    </lineage>
</organism>
<gene>
    <name evidence="2" type="ORF">DFO61_2228</name>
</gene>
<sequence>MRRREERVRAQGGRIIHLAHLTGAGLGLRRGLLAELIGDDASGADFLEVAPENWIGVGGRLGKQLRAMSERRPLLCHGLSLNLGGFAPLNLELLHAIKGFLDAHGVLAYSEHLSACADDGQLYDLMPLPFSEESVLRIAERVRIVQDVLERPLIIENVSAYARLPGELDEADFVRAVLERADCQLLLDVNNVYVNSLNFGFDAEAYIAGMPSERIAYLHVAGHYDQATDLKIDTHGAPVIDPVWALLSSAYTQHGVRPTLLERDFNFPPLAELYAELAHIRSLQQAVQPLSRYGT</sequence>
<reference evidence="2 3" key="1">
    <citation type="submission" date="2018-08" db="EMBL/GenBank/DDBJ databases">
        <title>Genome sequencing of rice bacterial endophytes.</title>
        <authorList>
            <person name="Venturi V."/>
        </authorList>
    </citation>
    <scope>NUCLEOTIDE SEQUENCE [LARGE SCALE GENOMIC DNA]</scope>
    <source>
        <strain evidence="2 3">E1205</strain>
    </source>
</reference>
<dbReference type="InterPro" id="IPR007801">
    <property type="entry name" value="MbnB/TglH/ChrH"/>
</dbReference>
<evidence type="ECO:0000313" key="2">
    <source>
        <dbReference type="EMBL" id="RIA31506.1"/>
    </source>
</evidence>
<dbReference type="Proteomes" id="UP000265836">
    <property type="component" value="Unassembled WGS sequence"/>
</dbReference>
<dbReference type="Gene3D" id="3.20.20.150">
    <property type="entry name" value="Divalent-metal-dependent TIM barrel enzymes"/>
    <property type="match status" value="1"/>
</dbReference>
<dbReference type="Pfam" id="PF05114">
    <property type="entry name" value="MbnB_TglH_ChrH"/>
    <property type="match status" value="1"/>
</dbReference>
<dbReference type="InterPro" id="IPR036237">
    <property type="entry name" value="Xyl_isomerase-like_sf"/>
</dbReference>
<dbReference type="HAMAP" id="MF_00697">
    <property type="entry name" value="UPF0276"/>
    <property type="match status" value="1"/>
</dbReference>
<comment type="similarity">
    <text evidence="1">Belongs to the UPF0276 family.</text>
</comment>